<gene>
    <name evidence="4" type="ORF">CBR_g30611</name>
</gene>
<dbReference type="Gramene" id="GBG80246">
    <property type="protein sequence ID" value="GBG80246"/>
    <property type="gene ID" value="CBR_g30611"/>
</dbReference>
<organism evidence="4 5">
    <name type="scientific">Chara braunii</name>
    <name type="common">Braun's stonewort</name>
    <dbReference type="NCBI Taxonomy" id="69332"/>
    <lineage>
        <taxon>Eukaryota</taxon>
        <taxon>Viridiplantae</taxon>
        <taxon>Streptophyta</taxon>
        <taxon>Charophyceae</taxon>
        <taxon>Charales</taxon>
        <taxon>Characeae</taxon>
        <taxon>Chara</taxon>
    </lineage>
</organism>
<protein>
    <recommendedName>
        <fullName evidence="6">TOG domain-containing protein</fullName>
    </recommendedName>
</protein>
<evidence type="ECO:0000313" key="4">
    <source>
        <dbReference type="EMBL" id="GBG80246.1"/>
    </source>
</evidence>
<evidence type="ECO:0000256" key="1">
    <source>
        <dbReference type="SAM" id="MobiDB-lite"/>
    </source>
</evidence>
<keyword evidence="5" id="KW-1185">Reference proteome</keyword>
<dbReference type="Pfam" id="PF24573">
    <property type="entry name" value="HEAT_DAAF5"/>
    <property type="match status" value="1"/>
</dbReference>
<evidence type="ECO:0000259" key="3">
    <source>
        <dbReference type="Pfam" id="PF25757"/>
    </source>
</evidence>
<dbReference type="STRING" id="69332.A0A388LD71"/>
<sequence length="1010" mass="110201">MDSLRSTADFRRQRDLFVQSIQRDINCLTDQDRRTRFRALEKLSRRLTFDRGSAASEPLPELVTVVWVEVVLPAVVRVIGDEVEKCRELAIRVIVDVSKCLSQVDATLAAIAPKIQTRIGCVPTIEPSEELRLQMVTLLGDELLRKCSPGPIAEVAESIIKVLCQSLADPFHEIRKATCRAVAVLAQRAPTVAKNGAGTLLKALLPSTRHQHSRVRLASLQAIDAVVRCGLPAGMVDETLAPGVRHLALDKAANVRECLFVSVARWLGFDAEQSQTDECSAQLAGPVLEAGRPTTNTENPEEEEEQTMDAEYDYEDDTWGTRAKSTSPAVDMTATDSLQADVAPTAYIPHLSPLLLLGITDEDPEIRVTTLALLQGVGDVYMSSRESPKGDQKTEDDSIACANAMETSTMSGAEEVGTMSGAEVGTMCGAEVGTRCGTEVGTRCGAEVGTRRGTEVENSTKGSREANGCHDMEEVVQKDEDAVECHATLPEPFTGRQLSKGCRKVVQDFLQPLLEPALKDMKEWLLPSRIAGARLLSTVLALAESHATEHLDILLPALCSATGDDDVVVAQRVVSCLHILGQVCDVSSWLPLLIDLILASRNSPPQRVNALVALGCLLKVTTPSRMPPSAIRDLCAVLASEEVRCSDYPPVRVQMVVVIHNLIRVGQKRCEDVALQLLTCLLQVQAVDDDVAVQKGVNTAISKLAAELDLGSASELYAQHISSLIQMAVEGNLEWTGSSYGKALFVNILKGAGAAVGSHLEALMGVFSSCLRPQRDPSLRISLLQVLDELLESPDLRSAWEPLAFRVITELLLPCGIWQVGKVAAAIRHATMVALGTVLRRGLCQVDDLVGAFRCGQLLPVVKSCLDEDYYADTRRAACHVMKNILRIAGDVLNDEERREIYPQLLKRMDDNNDKIRLDNTQSVRVFFEKMPSSYDDTNARYFLEALIIHMDDAEKEIQEAVCSAVEIAARKKPAMVTELVRLARSNHRSPFYCDRILAITGALEQQGCS</sequence>
<dbReference type="Gene3D" id="1.25.10.10">
    <property type="entry name" value="Leucine-rich Repeat Variant"/>
    <property type="match status" value="4"/>
</dbReference>
<dbReference type="PANTHER" id="PTHR16216:SF2">
    <property type="entry name" value="DYNEIN AXONEMAL ASSEMBLY FACTOR 5"/>
    <property type="match status" value="1"/>
</dbReference>
<feature type="compositionally biased region" description="Acidic residues" evidence="1">
    <location>
        <begin position="299"/>
        <end position="308"/>
    </location>
</feature>
<evidence type="ECO:0000259" key="2">
    <source>
        <dbReference type="Pfam" id="PF24573"/>
    </source>
</evidence>
<feature type="domain" description="Dynein axonemal assembly factor 5 TPR repeats" evidence="3">
    <location>
        <begin position="27"/>
        <end position="267"/>
    </location>
</feature>
<dbReference type="InterPro" id="IPR056497">
    <property type="entry name" value="HEAT_DAAF5"/>
</dbReference>
<dbReference type="OrthoDB" id="413572at2759"/>
<accession>A0A388LD71</accession>
<feature type="domain" description="Dynein axonemal assembly factor 5 HEAT-repeat" evidence="2">
    <location>
        <begin position="499"/>
        <end position="687"/>
    </location>
</feature>
<dbReference type="Pfam" id="PF25757">
    <property type="entry name" value="TPR_DNAAF5"/>
    <property type="match status" value="1"/>
</dbReference>
<proteinExistence type="predicted"/>
<comment type="caution">
    <text evidence="4">The sequence shown here is derived from an EMBL/GenBank/DDBJ whole genome shotgun (WGS) entry which is preliminary data.</text>
</comment>
<dbReference type="AlphaFoldDB" id="A0A388LD71"/>
<dbReference type="PANTHER" id="PTHR16216">
    <property type="entry name" value="DYNEIN ASSEMBLY FACTOR 5, AXONEMAL"/>
    <property type="match status" value="1"/>
</dbReference>
<dbReference type="InterPro" id="IPR011989">
    <property type="entry name" value="ARM-like"/>
</dbReference>
<dbReference type="InterPro" id="IPR016024">
    <property type="entry name" value="ARM-type_fold"/>
</dbReference>
<dbReference type="Proteomes" id="UP000265515">
    <property type="component" value="Unassembled WGS sequence"/>
</dbReference>
<name>A0A388LD71_CHABU</name>
<dbReference type="EMBL" id="BFEA01000340">
    <property type="protein sequence ID" value="GBG80246.1"/>
    <property type="molecule type" value="Genomic_DNA"/>
</dbReference>
<dbReference type="OMA" id="AFQGPWA"/>
<evidence type="ECO:0000313" key="5">
    <source>
        <dbReference type="Proteomes" id="UP000265515"/>
    </source>
</evidence>
<dbReference type="InterPro" id="IPR057978">
    <property type="entry name" value="TPR_DAAF5"/>
</dbReference>
<dbReference type="InterPro" id="IPR052623">
    <property type="entry name" value="DAAF5"/>
</dbReference>
<feature type="region of interest" description="Disordered" evidence="1">
    <location>
        <begin position="289"/>
        <end position="308"/>
    </location>
</feature>
<evidence type="ECO:0008006" key="6">
    <source>
        <dbReference type="Google" id="ProtNLM"/>
    </source>
</evidence>
<dbReference type="SUPFAM" id="SSF48371">
    <property type="entry name" value="ARM repeat"/>
    <property type="match status" value="1"/>
</dbReference>
<reference evidence="4 5" key="1">
    <citation type="journal article" date="2018" name="Cell">
        <title>The Chara Genome: Secondary Complexity and Implications for Plant Terrestrialization.</title>
        <authorList>
            <person name="Nishiyama T."/>
            <person name="Sakayama H."/>
            <person name="Vries J.D."/>
            <person name="Buschmann H."/>
            <person name="Saint-Marcoux D."/>
            <person name="Ullrich K.K."/>
            <person name="Haas F.B."/>
            <person name="Vanderstraeten L."/>
            <person name="Becker D."/>
            <person name="Lang D."/>
            <person name="Vosolsobe S."/>
            <person name="Rombauts S."/>
            <person name="Wilhelmsson P.K.I."/>
            <person name="Janitza P."/>
            <person name="Kern R."/>
            <person name="Heyl A."/>
            <person name="Rumpler F."/>
            <person name="Villalobos L.I.A.C."/>
            <person name="Clay J.M."/>
            <person name="Skokan R."/>
            <person name="Toyoda A."/>
            <person name="Suzuki Y."/>
            <person name="Kagoshima H."/>
            <person name="Schijlen E."/>
            <person name="Tajeshwar N."/>
            <person name="Catarino B."/>
            <person name="Hetherington A.J."/>
            <person name="Saltykova A."/>
            <person name="Bonnot C."/>
            <person name="Breuninger H."/>
            <person name="Symeonidi A."/>
            <person name="Radhakrishnan G.V."/>
            <person name="Van Nieuwerburgh F."/>
            <person name="Deforce D."/>
            <person name="Chang C."/>
            <person name="Karol K.G."/>
            <person name="Hedrich R."/>
            <person name="Ulvskov P."/>
            <person name="Glockner G."/>
            <person name="Delwiche C.F."/>
            <person name="Petrasek J."/>
            <person name="Van de Peer Y."/>
            <person name="Friml J."/>
            <person name="Beilby M."/>
            <person name="Dolan L."/>
            <person name="Kohara Y."/>
            <person name="Sugano S."/>
            <person name="Fujiyama A."/>
            <person name="Delaux P.-M."/>
            <person name="Quint M."/>
            <person name="TheiBen G."/>
            <person name="Hagemann M."/>
            <person name="Harholt J."/>
            <person name="Dunand C."/>
            <person name="Zachgo S."/>
            <person name="Langdale J."/>
            <person name="Maumus F."/>
            <person name="Straeten D.V.D."/>
            <person name="Gould S.B."/>
            <person name="Rensing S.A."/>
        </authorList>
    </citation>
    <scope>NUCLEOTIDE SEQUENCE [LARGE SCALE GENOMIC DNA]</scope>
    <source>
        <strain evidence="4 5">S276</strain>
    </source>
</reference>